<name>A0A370WT60_9GAMM</name>
<dbReference type="RefSeq" id="WP_147293372.1">
    <property type="nucleotide sequence ID" value="NZ_QRBE01000015.1"/>
</dbReference>
<dbReference type="AlphaFoldDB" id="A0A370WT60"/>
<feature type="compositionally biased region" description="Polar residues" evidence="1">
    <location>
        <begin position="57"/>
        <end position="78"/>
    </location>
</feature>
<reference evidence="2 3" key="1">
    <citation type="submission" date="2018-07" db="EMBL/GenBank/DDBJ databases">
        <title>Dyella monticola sp. nov. and Dyella psychrodurans sp. nov. isolated from monsoon evergreen broad-leaved forest soil of Dinghu Mountain, China.</title>
        <authorList>
            <person name="Gao Z."/>
            <person name="Qiu L."/>
        </authorList>
    </citation>
    <scope>NUCLEOTIDE SEQUENCE [LARGE SCALE GENOMIC DNA]</scope>
    <source>
        <strain evidence="2 3">4G-K06</strain>
    </source>
</reference>
<evidence type="ECO:0000313" key="3">
    <source>
        <dbReference type="Proteomes" id="UP000254258"/>
    </source>
</evidence>
<evidence type="ECO:0000313" key="2">
    <source>
        <dbReference type="EMBL" id="RDS79206.1"/>
    </source>
</evidence>
<protein>
    <submittedName>
        <fullName evidence="2">Uncharacterized protein</fullName>
    </submittedName>
</protein>
<feature type="region of interest" description="Disordered" evidence="1">
    <location>
        <begin position="1"/>
        <end position="78"/>
    </location>
</feature>
<gene>
    <name evidence="2" type="ORF">DWU98_18820</name>
</gene>
<organism evidence="2 3">
    <name type="scientific">Dyella monticola</name>
    <dbReference type="NCBI Taxonomy" id="1927958"/>
    <lineage>
        <taxon>Bacteria</taxon>
        <taxon>Pseudomonadati</taxon>
        <taxon>Pseudomonadota</taxon>
        <taxon>Gammaproteobacteria</taxon>
        <taxon>Lysobacterales</taxon>
        <taxon>Rhodanobacteraceae</taxon>
        <taxon>Dyella</taxon>
    </lineage>
</organism>
<dbReference type="Proteomes" id="UP000254258">
    <property type="component" value="Unassembled WGS sequence"/>
</dbReference>
<accession>A0A370WT60</accession>
<evidence type="ECO:0000256" key="1">
    <source>
        <dbReference type="SAM" id="MobiDB-lite"/>
    </source>
</evidence>
<keyword evidence="3" id="KW-1185">Reference proteome</keyword>
<dbReference type="EMBL" id="QRBE01000015">
    <property type="protein sequence ID" value="RDS79206.1"/>
    <property type="molecule type" value="Genomic_DNA"/>
</dbReference>
<comment type="caution">
    <text evidence="2">The sequence shown here is derived from an EMBL/GenBank/DDBJ whole genome shotgun (WGS) entry which is preliminary data.</text>
</comment>
<sequence>MDIVKSNELSSPFMTQPPERASRYPSHAVQVHPAPRPSAVTHGTVPWPAHVADESIPSASGNSRLPRQSGVATGSVTGLGSRHDVRAFQSQASGLRNSAKSKFQSANVALKTASVHLTAAVKNSRNGRSLLGLHYFMSAGGNLMAAASSTMAACADLAMSRRQDQIGKQLRQAARYFQLGGSPLAGLGRSLRDVDTALTTLSDPQKTPYQKQRDLAFAVSSILSNAGITTNAWSALTGNPHAFVTKLGALLLNSGSALRGIQNLQRNAQGLSEALEQRNARNIASYGAGVIYGLGESMSGFGRAVAQSLKESGYSQAANALMDMSMRAQNVGTIASNAQILINTLWPTG</sequence>
<proteinExistence type="predicted"/>